<gene>
    <name evidence="1" type="ORF">PC117_g13432</name>
</gene>
<evidence type="ECO:0000313" key="2">
    <source>
        <dbReference type="Proteomes" id="UP000736787"/>
    </source>
</evidence>
<comment type="caution">
    <text evidence="1">The sequence shown here is derived from an EMBL/GenBank/DDBJ whole genome shotgun (WGS) entry which is preliminary data.</text>
</comment>
<dbReference type="Proteomes" id="UP000736787">
    <property type="component" value="Unassembled WGS sequence"/>
</dbReference>
<evidence type="ECO:0000313" key="1">
    <source>
        <dbReference type="EMBL" id="KAG2931525.1"/>
    </source>
</evidence>
<reference evidence="1" key="1">
    <citation type="submission" date="2018-10" db="EMBL/GenBank/DDBJ databases">
        <title>Effector identification in a new, highly contiguous assembly of the strawberry crown rot pathogen Phytophthora cactorum.</title>
        <authorList>
            <person name="Armitage A.D."/>
            <person name="Nellist C.F."/>
            <person name="Bates H."/>
            <person name="Vickerstaff R.J."/>
            <person name="Harrison R.J."/>
        </authorList>
    </citation>
    <scope>NUCLEOTIDE SEQUENCE</scope>
    <source>
        <strain evidence="1">4040</strain>
    </source>
</reference>
<dbReference type="AlphaFoldDB" id="A0A8T1JS29"/>
<accession>A0A8T1JS29</accession>
<protein>
    <submittedName>
        <fullName evidence="1">Uncharacterized protein</fullName>
    </submittedName>
</protein>
<dbReference type="EMBL" id="RCMK01000392">
    <property type="protein sequence ID" value="KAG2931525.1"/>
    <property type="molecule type" value="Genomic_DNA"/>
</dbReference>
<organism evidence="1 2">
    <name type="scientific">Phytophthora cactorum</name>
    <dbReference type="NCBI Taxonomy" id="29920"/>
    <lineage>
        <taxon>Eukaryota</taxon>
        <taxon>Sar</taxon>
        <taxon>Stramenopiles</taxon>
        <taxon>Oomycota</taxon>
        <taxon>Peronosporomycetes</taxon>
        <taxon>Peronosporales</taxon>
        <taxon>Peronosporaceae</taxon>
        <taxon>Phytophthora</taxon>
    </lineage>
</organism>
<name>A0A8T1JS29_9STRA</name>
<proteinExistence type="predicted"/>
<sequence>MAFQDCRGIVQSEAFVFQRCAKLAGGVLDERQGVKDAVVVVVRRQGGGTDGDLEGVHGVVELEEGTKDDVAVVCGVVEKQMTLLWWCATLKKCHKLVGILFWWSDGRITPLPSTIQFVLDLYNDKS</sequence>